<evidence type="ECO:0000256" key="5">
    <source>
        <dbReference type="ARBA" id="ARBA00013189"/>
    </source>
</evidence>
<dbReference type="GO" id="GO:0003978">
    <property type="term" value="F:UDP-glucose 4-epimerase activity"/>
    <property type="evidence" value="ECO:0007669"/>
    <property type="project" value="UniProtKB-UniRule"/>
</dbReference>
<dbReference type="Gene3D" id="3.40.50.720">
    <property type="entry name" value="NAD(P)-binding Rossmann-like Domain"/>
    <property type="match status" value="1"/>
</dbReference>
<dbReference type="AlphaFoldDB" id="A0A0M4FLD6"/>
<organism evidence="13 14">
    <name type="scientific">Bacillus gobiensis</name>
    <dbReference type="NCBI Taxonomy" id="1441095"/>
    <lineage>
        <taxon>Bacteria</taxon>
        <taxon>Bacillati</taxon>
        <taxon>Bacillota</taxon>
        <taxon>Bacilli</taxon>
        <taxon>Bacillales</taxon>
        <taxon>Bacillaceae</taxon>
        <taxon>Bacillus</taxon>
    </lineage>
</organism>
<dbReference type="EC" id="5.1.3.2" evidence="5 11"/>
<evidence type="ECO:0000256" key="6">
    <source>
        <dbReference type="ARBA" id="ARBA00018569"/>
    </source>
</evidence>
<dbReference type="EMBL" id="CP012600">
    <property type="protein sequence ID" value="ALC82817.1"/>
    <property type="molecule type" value="Genomic_DNA"/>
</dbReference>
<evidence type="ECO:0000256" key="2">
    <source>
        <dbReference type="ARBA" id="ARBA00001911"/>
    </source>
</evidence>
<dbReference type="UniPathway" id="UPA00214"/>
<evidence type="ECO:0000256" key="1">
    <source>
        <dbReference type="ARBA" id="ARBA00000083"/>
    </source>
</evidence>
<keyword evidence="9 11" id="KW-0413">Isomerase</keyword>
<dbReference type="PATRIC" id="fig|1441095.3.peg.3396"/>
<dbReference type="InterPro" id="IPR005886">
    <property type="entry name" value="UDP_G4E"/>
</dbReference>
<evidence type="ECO:0000256" key="4">
    <source>
        <dbReference type="ARBA" id="ARBA00007637"/>
    </source>
</evidence>
<evidence type="ECO:0000256" key="10">
    <source>
        <dbReference type="ARBA" id="ARBA00023277"/>
    </source>
</evidence>
<evidence type="ECO:0000256" key="3">
    <source>
        <dbReference type="ARBA" id="ARBA00004947"/>
    </source>
</evidence>
<dbReference type="InterPro" id="IPR036291">
    <property type="entry name" value="NAD(P)-bd_dom_sf"/>
</dbReference>
<reference evidence="14" key="1">
    <citation type="submission" date="2015-08" db="EMBL/GenBank/DDBJ databases">
        <title>Genome sequencing project for genomic taxonomy and phylogenomics of Bacillus-like bacteria.</title>
        <authorList>
            <person name="Liu B."/>
            <person name="Wang J."/>
            <person name="Zhu Y."/>
            <person name="Liu G."/>
            <person name="Chen Q."/>
            <person name="Chen Z."/>
            <person name="Lan J."/>
            <person name="Che J."/>
            <person name="Ge C."/>
            <person name="Shi H."/>
            <person name="Pan Z."/>
            <person name="Liu X."/>
        </authorList>
    </citation>
    <scope>NUCLEOTIDE SEQUENCE [LARGE SCALE GENOMIC DNA]</scope>
    <source>
        <strain evidence="14">FJAT-4402</strain>
    </source>
</reference>
<comment type="pathway">
    <text evidence="3 11">Carbohydrate metabolism; galactose metabolism.</text>
</comment>
<dbReference type="Proteomes" id="UP000067625">
    <property type="component" value="Chromosome"/>
</dbReference>
<proteinExistence type="inferred from homology"/>
<feature type="domain" description="NAD-dependent epimerase/dehydratase" evidence="12">
    <location>
        <begin position="3"/>
        <end position="252"/>
    </location>
</feature>
<evidence type="ECO:0000256" key="9">
    <source>
        <dbReference type="ARBA" id="ARBA00023235"/>
    </source>
</evidence>
<dbReference type="STRING" id="1441095.AM592_15400"/>
<keyword evidence="14" id="KW-1185">Reference proteome</keyword>
<comment type="subunit">
    <text evidence="11">Homodimer.</text>
</comment>
<evidence type="ECO:0000259" key="12">
    <source>
        <dbReference type="Pfam" id="PF01370"/>
    </source>
</evidence>
<dbReference type="Pfam" id="PF01370">
    <property type="entry name" value="Epimerase"/>
    <property type="match status" value="1"/>
</dbReference>
<keyword evidence="7 11" id="KW-0520">NAD</keyword>
<evidence type="ECO:0000313" key="13">
    <source>
        <dbReference type="EMBL" id="ALC82817.1"/>
    </source>
</evidence>
<evidence type="ECO:0000256" key="8">
    <source>
        <dbReference type="ARBA" id="ARBA00023144"/>
    </source>
</evidence>
<dbReference type="Gene3D" id="3.90.25.10">
    <property type="entry name" value="UDP-galactose 4-epimerase, domain 1"/>
    <property type="match status" value="1"/>
</dbReference>
<comment type="catalytic activity">
    <reaction evidence="1 11">
        <text>UDP-alpha-D-glucose = UDP-alpha-D-galactose</text>
        <dbReference type="Rhea" id="RHEA:22168"/>
        <dbReference type="ChEBI" id="CHEBI:58885"/>
        <dbReference type="ChEBI" id="CHEBI:66914"/>
        <dbReference type="EC" id="5.1.3.2"/>
    </reaction>
</comment>
<comment type="similarity">
    <text evidence="4 11">Belongs to the NAD(P)-dependent epimerase/dehydratase family.</text>
</comment>
<comment type="cofactor">
    <cofactor evidence="2 11">
        <name>NAD(+)</name>
        <dbReference type="ChEBI" id="CHEBI:57540"/>
    </cofactor>
</comment>
<dbReference type="OrthoDB" id="9801785at2"/>
<evidence type="ECO:0000256" key="7">
    <source>
        <dbReference type="ARBA" id="ARBA00023027"/>
    </source>
</evidence>
<dbReference type="GO" id="GO:0033499">
    <property type="term" value="P:galactose catabolic process via UDP-galactose, Leloir pathway"/>
    <property type="evidence" value="ECO:0007669"/>
    <property type="project" value="TreeGrafter"/>
</dbReference>
<keyword evidence="8" id="KW-0299">Galactose metabolism</keyword>
<name>A0A0M4FLD6_9BACI</name>
<dbReference type="SUPFAM" id="SSF51735">
    <property type="entry name" value="NAD(P)-binding Rossmann-fold domains"/>
    <property type="match status" value="1"/>
</dbReference>
<dbReference type="PANTHER" id="PTHR43725:SF53">
    <property type="entry name" value="UDP-ARABINOSE 4-EPIMERASE 1"/>
    <property type="match status" value="1"/>
</dbReference>
<dbReference type="NCBIfam" id="TIGR01179">
    <property type="entry name" value="galE"/>
    <property type="match status" value="1"/>
</dbReference>
<dbReference type="RefSeq" id="WP_053604629.1">
    <property type="nucleotide sequence ID" value="NZ_CP012600.1"/>
</dbReference>
<dbReference type="InterPro" id="IPR001509">
    <property type="entry name" value="Epimerase_deHydtase"/>
</dbReference>
<dbReference type="CDD" id="cd05247">
    <property type="entry name" value="UDP_G4E_1_SDR_e"/>
    <property type="match status" value="1"/>
</dbReference>
<keyword evidence="10 11" id="KW-0119">Carbohydrate metabolism</keyword>
<reference evidence="13 14" key="2">
    <citation type="journal article" date="2016" name="Int. J. Syst. Evol. Microbiol.">
        <title>Bacillus gobiensis sp. nov., isolated from a soil sample.</title>
        <authorList>
            <person name="Liu B."/>
            <person name="Liu G.H."/>
            <person name="Cetin S."/>
            <person name="Schumann P."/>
            <person name="Pan Z.Z."/>
            <person name="Chen Q.Q."/>
        </authorList>
    </citation>
    <scope>NUCLEOTIDE SEQUENCE [LARGE SCALE GENOMIC DNA]</scope>
    <source>
        <strain evidence="13 14">FJAT-4402</strain>
    </source>
</reference>
<protein>
    <recommendedName>
        <fullName evidence="6 11">UDP-glucose 4-epimerase</fullName>
        <ecNumber evidence="5 11">5.1.3.2</ecNumber>
    </recommendedName>
</protein>
<sequence length="332" mass="36167">MAVLVCGGAGFIGSHAVAALLNKGETPVIIDNVQTGHKEAVLAGAVYYEGDLRDYDTLKRVFTENEIDSVMHFAADSLVGESMAEPLKYYDNNVYGAVCLLKAMKEFGVKSIVFSSTAATYGEPKHVPILETDETNPANPYGETKLAIEKMLKWAEEAYGIQHVILRYFNVAGAHPEGLVGEDHQPETHLIPIILQVALGKREQIKIFGDDYPTEDGTCIRDYIHVMDLVEAHILALEHLGKGKGSGIFNLGNGTGFSVKQVVETARKVTGHAIPAKIAPRRAGDPAQLIASSDKAMSELGWKPRYADLDTIIESAWAWFKKHPNGYSDSKG</sequence>
<dbReference type="PANTHER" id="PTHR43725">
    <property type="entry name" value="UDP-GLUCOSE 4-EPIMERASE"/>
    <property type="match status" value="1"/>
</dbReference>
<evidence type="ECO:0000256" key="11">
    <source>
        <dbReference type="RuleBase" id="RU366046"/>
    </source>
</evidence>
<evidence type="ECO:0000313" key="14">
    <source>
        <dbReference type="Proteomes" id="UP000067625"/>
    </source>
</evidence>
<accession>A0A0M4FLD6</accession>
<gene>
    <name evidence="13" type="ORF">AM592_15400</name>
</gene>